<sequence length="219" mass="24666">MELFASNYNNIKIRTSGLSKSLEALHSWLPPGYICIADGKQEEITSIVKGMETRGEITPGESHICSVRYSGDGFCIRKWHYLSIASKGISTFKSTGCGRIGKCPQNQPQYGSYRDGSRMHIIQCSHDEMVFPGAPARSMLLAVFCFNSDLQAMLQFQYGYEQPRSENVENFVLSPSLIPEQLIANWFQIIPPGRFGSIKLRRSIQDRHGVVLLHYLNNV</sequence>
<evidence type="ECO:0000313" key="2">
    <source>
        <dbReference type="Proteomes" id="UP001153076"/>
    </source>
</evidence>
<dbReference type="EMBL" id="JAKOGI010000328">
    <property type="protein sequence ID" value="KAJ8436786.1"/>
    <property type="molecule type" value="Genomic_DNA"/>
</dbReference>
<comment type="caution">
    <text evidence="1">The sequence shown here is derived from an EMBL/GenBank/DDBJ whole genome shotgun (WGS) entry which is preliminary data.</text>
</comment>
<reference evidence="1" key="1">
    <citation type="submission" date="2022-04" db="EMBL/GenBank/DDBJ databases">
        <title>Carnegiea gigantea Genome sequencing and assembly v2.</title>
        <authorList>
            <person name="Copetti D."/>
            <person name="Sanderson M.J."/>
            <person name="Burquez A."/>
            <person name="Wojciechowski M.F."/>
        </authorList>
    </citation>
    <scope>NUCLEOTIDE SEQUENCE</scope>
    <source>
        <strain evidence="1">SGP5-SGP5p</strain>
        <tissue evidence="1">Aerial part</tissue>
    </source>
</reference>
<dbReference type="Proteomes" id="UP001153076">
    <property type="component" value="Unassembled WGS sequence"/>
</dbReference>
<dbReference type="AlphaFoldDB" id="A0A9Q1QCT8"/>
<accession>A0A9Q1QCT8</accession>
<gene>
    <name evidence="1" type="ORF">Cgig2_032014</name>
</gene>
<name>A0A9Q1QCT8_9CARY</name>
<organism evidence="1 2">
    <name type="scientific">Carnegiea gigantea</name>
    <dbReference type="NCBI Taxonomy" id="171969"/>
    <lineage>
        <taxon>Eukaryota</taxon>
        <taxon>Viridiplantae</taxon>
        <taxon>Streptophyta</taxon>
        <taxon>Embryophyta</taxon>
        <taxon>Tracheophyta</taxon>
        <taxon>Spermatophyta</taxon>
        <taxon>Magnoliopsida</taxon>
        <taxon>eudicotyledons</taxon>
        <taxon>Gunneridae</taxon>
        <taxon>Pentapetalae</taxon>
        <taxon>Caryophyllales</taxon>
        <taxon>Cactineae</taxon>
        <taxon>Cactaceae</taxon>
        <taxon>Cactoideae</taxon>
        <taxon>Echinocereeae</taxon>
        <taxon>Carnegiea</taxon>
    </lineage>
</organism>
<keyword evidence="2" id="KW-1185">Reference proteome</keyword>
<evidence type="ECO:0000313" key="1">
    <source>
        <dbReference type="EMBL" id="KAJ8436786.1"/>
    </source>
</evidence>
<proteinExistence type="predicted"/>
<protein>
    <submittedName>
        <fullName evidence="1">Uncharacterized protein</fullName>
    </submittedName>
</protein>